<keyword evidence="6 8" id="KW-0539">Nucleus</keyword>
<name>A0A6H0XVD9_9PEZI</name>
<dbReference type="GO" id="GO:0003712">
    <property type="term" value="F:transcription coregulator activity"/>
    <property type="evidence" value="ECO:0007669"/>
    <property type="project" value="InterPro"/>
</dbReference>
<gene>
    <name evidence="8" type="primary">MED4</name>
    <name evidence="10" type="ORF">AMS68_004249</name>
</gene>
<feature type="compositionally biased region" description="Basic and acidic residues" evidence="9">
    <location>
        <begin position="224"/>
        <end position="243"/>
    </location>
</feature>
<protein>
    <recommendedName>
        <fullName evidence="3 8">Mediator of RNA polymerase II transcription subunit 4</fullName>
    </recommendedName>
    <alternativeName>
        <fullName evidence="7 8">Mediator complex subunit 4</fullName>
    </alternativeName>
</protein>
<dbReference type="Proteomes" id="UP000503462">
    <property type="component" value="Chromosome 3"/>
</dbReference>
<accession>A0A6H0XVD9</accession>
<evidence type="ECO:0000256" key="5">
    <source>
        <dbReference type="ARBA" id="ARBA00023163"/>
    </source>
</evidence>
<organism evidence="10 11">
    <name type="scientific">Peltaster fructicola</name>
    <dbReference type="NCBI Taxonomy" id="286661"/>
    <lineage>
        <taxon>Eukaryota</taxon>
        <taxon>Fungi</taxon>
        <taxon>Dikarya</taxon>
        <taxon>Ascomycota</taxon>
        <taxon>Pezizomycotina</taxon>
        <taxon>Dothideomycetes</taxon>
        <taxon>Dothideomycetes incertae sedis</taxon>
        <taxon>Peltaster</taxon>
    </lineage>
</organism>
<dbReference type="GO" id="GO:0016592">
    <property type="term" value="C:mediator complex"/>
    <property type="evidence" value="ECO:0007669"/>
    <property type="project" value="InterPro"/>
</dbReference>
<dbReference type="GO" id="GO:0006357">
    <property type="term" value="P:regulation of transcription by RNA polymerase II"/>
    <property type="evidence" value="ECO:0007669"/>
    <property type="project" value="InterPro"/>
</dbReference>
<dbReference type="Pfam" id="PF10018">
    <property type="entry name" value="Med4"/>
    <property type="match status" value="1"/>
</dbReference>
<evidence type="ECO:0000256" key="1">
    <source>
        <dbReference type="ARBA" id="ARBA00004123"/>
    </source>
</evidence>
<proteinExistence type="inferred from homology"/>
<evidence type="ECO:0000256" key="6">
    <source>
        <dbReference type="ARBA" id="ARBA00023242"/>
    </source>
</evidence>
<comment type="similarity">
    <text evidence="2 8">Belongs to the Mediator complex subunit 4 family.</text>
</comment>
<keyword evidence="11" id="KW-1185">Reference proteome</keyword>
<feature type="region of interest" description="Disordered" evidence="9">
    <location>
        <begin position="214"/>
        <end position="268"/>
    </location>
</feature>
<dbReference type="AlphaFoldDB" id="A0A6H0XVD9"/>
<evidence type="ECO:0000256" key="9">
    <source>
        <dbReference type="SAM" id="MobiDB-lite"/>
    </source>
</evidence>
<keyword evidence="5 8" id="KW-0804">Transcription</keyword>
<evidence type="ECO:0000256" key="7">
    <source>
        <dbReference type="ARBA" id="ARBA00031257"/>
    </source>
</evidence>
<comment type="function">
    <text evidence="8">Component of the Mediator complex, a coactivator involved in the regulated transcription of nearly all RNA polymerase II-dependent genes. Mediator functions as a bridge to convey information from gene-specific regulatory proteins to the basal RNA polymerase II transcription machinery. Mediator is recruited to promoters by direct interactions with regulatory proteins and serves as a scaffold for the assembly of a functional preinitiation complex with RNA polymerase II and the general transcription factors.</text>
</comment>
<sequence>MLSRLQADYQRLEQSLQRLTDSIAAYNPSPAAAEELLAADEAITVDLNILSRHQSNHARLQELRQTAASLDTTLRSTIQLLAETRREIKAIPVYNENKEKPLEVDRLLAYAKFISKTSVPPTRQANPAEPVIKEEPETKPAFTNGTTPVAAINGDGSPVKDQDSIGIKSLDEQVKRMLDPLKEMPFEPWPPYAVIQQGALANIQRMIDAGRDPASVLSATEQAEADRLKAEEDEREKQEEEARQRRRMSMYPGGGRAAQDDVFDPDEA</sequence>
<reference evidence="10 11" key="1">
    <citation type="journal article" date="2016" name="Sci. Rep.">
        <title>Peltaster fructicola genome reveals evolution from an invasive phytopathogen to an ectophytic parasite.</title>
        <authorList>
            <person name="Xu C."/>
            <person name="Chen H."/>
            <person name="Gleason M.L."/>
            <person name="Xu J.R."/>
            <person name="Liu H."/>
            <person name="Zhang R."/>
            <person name="Sun G."/>
        </authorList>
    </citation>
    <scope>NUCLEOTIDE SEQUENCE [LARGE SCALE GENOMIC DNA]</scope>
    <source>
        <strain evidence="10 11">LNHT1506</strain>
    </source>
</reference>
<keyword evidence="8" id="KW-0010">Activator</keyword>
<evidence type="ECO:0000256" key="8">
    <source>
        <dbReference type="RuleBase" id="RU364141"/>
    </source>
</evidence>
<comment type="subcellular location">
    <subcellularLocation>
        <location evidence="1 8">Nucleus</location>
    </subcellularLocation>
</comment>
<evidence type="ECO:0000256" key="3">
    <source>
        <dbReference type="ARBA" id="ARBA00020629"/>
    </source>
</evidence>
<evidence type="ECO:0000256" key="4">
    <source>
        <dbReference type="ARBA" id="ARBA00023015"/>
    </source>
</evidence>
<evidence type="ECO:0000256" key="2">
    <source>
        <dbReference type="ARBA" id="ARBA00009626"/>
    </source>
</evidence>
<keyword evidence="4 8" id="KW-0805">Transcription regulation</keyword>
<dbReference type="InterPro" id="IPR019258">
    <property type="entry name" value="Mediator_Med4"/>
</dbReference>
<evidence type="ECO:0000313" key="10">
    <source>
        <dbReference type="EMBL" id="QIW98731.1"/>
    </source>
</evidence>
<evidence type="ECO:0000313" key="11">
    <source>
        <dbReference type="Proteomes" id="UP000503462"/>
    </source>
</evidence>
<comment type="subunit">
    <text evidence="8">Component of the Mediator complex.</text>
</comment>
<dbReference type="OrthoDB" id="1929813at2759"/>
<dbReference type="EMBL" id="CP051141">
    <property type="protein sequence ID" value="QIW98731.1"/>
    <property type="molecule type" value="Genomic_DNA"/>
</dbReference>